<feature type="compositionally biased region" description="Basic and acidic residues" evidence="1">
    <location>
        <begin position="15"/>
        <end position="49"/>
    </location>
</feature>
<feature type="compositionally biased region" description="Basic and acidic residues" evidence="1">
    <location>
        <begin position="205"/>
        <end position="216"/>
    </location>
</feature>
<gene>
    <name evidence="2" type="ORF">Scep_029935</name>
</gene>
<comment type="caution">
    <text evidence="2">The sequence shown here is derived from an EMBL/GenBank/DDBJ whole genome shotgun (WGS) entry which is preliminary data.</text>
</comment>
<dbReference type="Proteomes" id="UP001419268">
    <property type="component" value="Unassembled WGS sequence"/>
</dbReference>
<feature type="compositionally biased region" description="Low complexity" evidence="1">
    <location>
        <begin position="127"/>
        <end position="136"/>
    </location>
</feature>
<feature type="compositionally biased region" description="Basic and acidic residues" evidence="1">
    <location>
        <begin position="85"/>
        <end position="103"/>
    </location>
</feature>
<name>A0AAP0DYL7_9MAGN</name>
<feature type="region of interest" description="Disordered" evidence="1">
    <location>
        <begin position="85"/>
        <end position="154"/>
    </location>
</feature>
<keyword evidence="3" id="KW-1185">Reference proteome</keyword>
<dbReference type="AlphaFoldDB" id="A0AAP0DYL7"/>
<organism evidence="2 3">
    <name type="scientific">Stephania cephalantha</name>
    <dbReference type="NCBI Taxonomy" id="152367"/>
    <lineage>
        <taxon>Eukaryota</taxon>
        <taxon>Viridiplantae</taxon>
        <taxon>Streptophyta</taxon>
        <taxon>Embryophyta</taxon>
        <taxon>Tracheophyta</taxon>
        <taxon>Spermatophyta</taxon>
        <taxon>Magnoliopsida</taxon>
        <taxon>Ranunculales</taxon>
        <taxon>Menispermaceae</taxon>
        <taxon>Menispermoideae</taxon>
        <taxon>Cissampelideae</taxon>
        <taxon>Stephania</taxon>
    </lineage>
</organism>
<evidence type="ECO:0000313" key="3">
    <source>
        <dbReference type="Proteomes" id="UP001419268"/>
    </source>
</evidence>
<proteinExistence type="predicted"/>
<feature type="region of interest" description="Disordered" evidence="1">
    <location>
        <begin position="178"/>
        <end position="216"/>
    </location>
</feature>
<protein>
    <submittedName>
        <fullName evidence="2">Uncharacterized protein</fullName>
    </submittedName>
</protein>
<feature type="region of interest" description="Disordered" evidence="1">
    <location>
        <begin position="1"/>
        <end position="64"/>
    </location>
</feature>
<evidence type="ECO:0000256" key="1">
    <source>
        <dbReference type="SAM" id="MobiDB-lite"/>
    </source>
</evidence>
<sequence>MTSDSIGSVGARAATRKELQQPRHRRGGDGARARSGERRTGEPARERGGRTIAAASGNGNDRALTRRTARWRVIDLSDARFRRNRNDAMERGGKKKIGRETTGKESSGGGHPQATVGSSDRRRSARGLRGSAAIGRRLGGGRVQREGGGRPTRKLAMAEIGPGCSVAVQRERWRATWTSARAGRQARRGSEGRRQWGRSAARTTRGSDERVGSAAKSARECARGAAMAAATRERKAVALIDRPIGCAISTKSRRRDGGLEGRGLVLNPMSFMVVRRYSPGPWMVHSCHGLGLGGRGLVLDPGLWMAHSRKG</sequence>
<dbReference type="EMBL" id="JBBNAG010000013">
    <property type="protein sequence ID" value="KAK9083464.1"/>
    <property type="molecule type" value="Genomic_DNA"/>
</dbReference>
<evidence type="ECO:0000313" key="2">
    <source>
        <dbReference type="EMBL" id="KAK9083464.1"/>
    </source>
</evidence>
<accession>A0AAP0DYL7</accession>
<reference evidence="2 3" key="1">
    <citation type="submission" date="2024-01" db="EMBL/GenBank/DDBJ databases">
        <title>Genome assemblies of Stephania.</title>
        <authorList>
            <person name="Yang L."/>
        </authorList>
    </citation>
    <scope>NUCLEOTIDE SEQUENCE [LARGE SCALE GENOMIC DNA]</scope>
    <source>
        <strain evidence="2">JXDWG</strain>
        <tissue evidence="2">Leaf</tissue>
    </source>
</reference>